<name>A0AA88DK42_FICCA</name>
<keyword evidence="3" id="KW-1185">Reference proteome</keyword>
<reference evidence="2" key="1">
    <citation type="submission" date="2023-07" db="EMBL/GenBank/DDBJ databases">
        <title>draft genome sequence of fig (Ficus carica).</title>
        <authorList>
            <person name="Takahashi T."/>
            <person name="Nishimura K."/>
        </authorList>
    </citation>
    <scope>NUCLEOTIDE SEQUENCE</scope>
</reference>
<feature type="chain" id="PRO_5041666021" evidence="1">
    <location>
        <begin position="21"/>
        <end position="139"/>
    </location>
</feature>
<gene>
    <name evidence="2" type="ORF">TIFTF001_023079</name>
</gene>
<dbReference type="AlphaFoldDB" id="A0AA88DK42"/>
<organism evidence="2 3">
    <name type="scientific">Ficus carica</name>
    <name type="common">Common fig</name>
    <dbReference type="NCBI Taxonomy" id="3494"/>
    <lineage>
        <taxon>Eukaryota</taxon>
        <taxon>Viridiplantae</taxon>
        <taxon>Streptophyta</taxon>
        <taxon>Embryophyta</taxon>
        <taxon>Tracheophyta</taxon>
        <taxon>Spermatophyta</taxon>
        <taxon>Magnoliopsida</taxon>
        <taxon>eudicotyledons</taxon>
        <taxon>Gunneridae</taxon>
        <taxon>Pentapetalae</taxon>
        <taxon>rosids</taxon>
        <taxon>fabids</taxon>
        <taxon>Rosales</taxon>
        <taxon>Moraceae</taxon>
        <taxon>Ficeae</taxon>
        <taxon>Ficus</taxon>
    </lineage>
</organism>
<sequence>MLTIFIVVVFSMFSLTPSEAQPMNLGITRLAPGGPDPIHNPPIQVNLLYKSRNRLIPIPRSFVGTKRENLKGSETFGSLVKPEMGAPAGPHPIHNPNVPFMDRMTMHSLEESKIRIPESPDLFGGNQGDVRNVIGRRLN</sequence>
<dbReference type="Proteomes" id="UP001187192">
    <property type="component" value="Unassembled WGS sequence"/>
</dbReference>
<accession>A0AA88DK42</accession>
<evidence type="ECO:0000313" key="2">
    <source>
        <dbReference type="EMBL" id="GMN53949.1"/>
    </source>
</evidence>
<dbReference type="EMBL" id="BTGU01000048">
    <property type="protein sequence ID" value="GMN53949.1"/>
    <property type="molecule type" value="Genomic_DNA"/>
</dbReference>
<protein>
    <submittedName>
        <fullName evidence="2">Uncharacterized protein</fullName>
    </submittedName>
</protein>
<evidence type="ECO:0000256" key="1">
    <source>
        <dbReference type="SAM" id="SignalP"/>
    </source>
</evidence>
<feature type="signal peptide" evidence="1">
    <location>
        <begin position="1"/>
        <end position="20"/>
    </location>
</feature>
<evidence type="ECO:0000313" key="3">
    <source>
        <dbReference type="Proteomes" id="UP001187192"/>
    </source>
</evidence>
<comment type="caution">
    <text evidence="2">The sequence shown here is derived from an EMBL/GenBank/DDBJ whole genome shotgun (WGS) entry which is preliminary data.</text>
</comment>
<keyword evidence="1" id="KW-0732">Signal</keyword>
<proteinExistence type="predicted"/>